<dbReference type="AlphaFoldDB" id="A0A9X3D5K2"/>
<dbReference type="EMBL" id="JAPKFM010000016">
    <property type="protein sequence ID" value="MCX2965499.1"/>
    <property type="molecule type" value="Genomic_DNA"/>
</dbReference>
<dbReference type="InterPro" id="IPR050464">
    <property type="entry name" value="Zeta_carotene_desat/Oxidored"/>
</dbReference>
<proteinExistence type="predicted"/>
<dbReference type="PANTHER" id="PTHR42923:SF3">
    <property type="entry name" value="PROTOPORPHYRINOGEN OXIDASE"/>
    <property type="match status" value="1"/>
</dbReference>
<dbReference type="Gene3D" id="1.10.3110.10">
    <property type="entry name" value="protoporphyrinogen ix oxidase, domain 3"/>
    <property type="match status" value="1"/>
</dbReference>
<keyword evidence="3" id="KW-1185">Reference proteome</keyword>
<dbReference type="InterPro" id="IPR002937">
    <property type="entry name" value="Amino_oxidase"/>
</dbReference>
<gene>
    <name evidence="2" type="ORF">OSB52_15490</name>
</gene>
<dbReference type="Gene3D" id="3.90.660.20">
    <property type="entry name" value="Protoporphyrinogen oxidase, mitochondrial, domain 2"/>
    <property type="match status" value="1"/>
</dbReference>
<dbReference type="SUPFAM" id="SSF51905">
    <property type="entry name" value="FAD/NAD(P)-binding domain"/>
    <property type="match status" value="1"/>
</dbReference>
<dbReference type="Proteomes" id="UP001143347">
    <property type="component" value="Unassembled WGS sequence"/>
</dbReference>
<sequence>MTARIAIIGAGISGLTAAYRLRRELGADAVIDVLEADAHPGGLLRSVDVGGRTVDVGAEAFVVRRPEALQLVRELGLEARMVTPTGRRPAVWSGDRLHSLPAPALMGIPATAGAVTGLADSADLQRMTDEPDRPLVWEAGTDRSLGDLVADRYGPSVVSRSVDPMLGGVYASLSRDIGVREAIPALAARLDAGAPSLTAAVDAVLAAGADATGPVFGTLVGGYRVLVEALLANAEITPRFGATVSWVREHASGWTVGVRGETPVAYDGVILAVPAGIAGALLSEDHPEVGGPLWDVPRASSMVVSIALAPGTMLPDHSGVLVATDAGLRAKAFTFSSQKWAHLSDDGGPVSVRASFGRYGAPVPSAQEQPGIDERIREQAVEDLDRVCAAAGVVAPSARIVEVQAVRWPGGLPVYRPGHLAAMAAVQRARPRRLVLAGSAYAGVGVPACIGQAGRAVSALLADLT</sequence>
<evidence type="ECO:0000313" key="2">
    <source>
        <dbReference type="EMBL" id="MCX2965499.1"/>
    </source>
</evidence>
<accession>A0A9X3D5K2</accession>
<reference evidence="2" key="1">
    <citation type="submission" date="2022-10" db="EMBL/GenBank/DDBJ databases">
        <title>WGS of marine actinomycetes from Thailand.</title>
        <authorList>
            <person name="Thawai C."/>
        </authorList>
    </citation>
    <scope>NUCLEOTIDE SEQUENCE</scope>
    <source>
        <strain evidence="2">SW21</strain>
    </source>
</reference>
<dbReference type="RefSeq" id="WP_235722135.1">
    <property type="nucleotide sequence ID" value="NZ_JAPKFM010000016.1"/>
</dbReference>
<dbReference type="Gene3D" id="3.50.50.60">
    <property type="entry name" value="FAD/NAD(P)-binding domain"/>
    <property type="match status" value="1"/>
</dbReference>
<evidence type="ECO:0000259" key="1">
    <source>
        <dbReference type="Pfam" id="PF01593"/>
    </source>
</evidence>
<protein>
    <submittedName>
        <fullName evidence="2">FAD-dependent oxidoreductase</fullName>
    </submittedName>
</protein>
<name>A0A9X3D5K2_9ACTN</name>
<comment type="caution">
    <text evidence="2">The sequence shown here is derived from an EMBL/GenBank/DDBJ whole genome shotgun (WGS) entry which is preliminary data.</text>
</comment>
<dbReference type="Pfam" id="PF01593">
    <property type="entry name" value="Amino_oxidase"/>
    <property type="match status" value="1"/>
</dbReference>
<dbReference type="SUPFAM" id="SSF54373">
    <property type="entry name" value="FAD-linked reductases, C-terminal domain"/>
    <property type="match status" value="1"/>
</dbReference>
<evidence type="ECO:0000313" key="3">
    <source>
        <dbReference type="Proteomes" id="UP001143347"/>
    </source>
</evidence>
<dbReference type="PANTHER" id="PTHR42923">
    <property type="entry name" value="PROTOPORPHYRINOGEN OXIDASE"/>
    <property type="match status" value="1"/>
</dbReference>
<feature type="domain" description="Amine oxidase" evidence="1">
    <location>
        <begin position="12"/>
        <end position="460"/>
    </location>
</feature>
<organism evidence="2 3">
    <name type="scientific">Gordonia aquimaris</name>
    <dbReference type="NCBI Taxonomy" id="2984863"/>
    <lineage>
        <taxon>Bacteria</taxon>
        <taxon>Bacillati</taxon>
        <taxon>Actinomycetota</taxon>
        <taxon>Actinomycetes</taxon>
        <taxon>Mycobacteriales</taxon>
        <taxon>Gordoniaceae</taxon>
        <taxon>Gordonia</taxon>
    </lineage>
</organism>
<dbReference type="GO" id="GO:0016491">
    <property type="term" value="F:oxidoreductase activity"/>
    <property type="evidence" value="ECO:0007669"/>
    <property type="project" value="InterPro"/>
</dbReference>
<dbReference type="InterPro" id="IPR036188">
    <property type="entry name" value="FAD/NAD-bd_sf"/>
</dbReference>